<reference evidence="1" key="1">
    <citation type="journal article" date="2015" name="Nature">
        <title>Complex archaea that bridge the gap between prokaryotes and eukaryotes.</title>
        <authorList>
            <person name="Spang A."/>
            <person name="Saw J.H."/>
            <person name="Jorgensen S.L."/>
            <person name="Zaremba-Niedzwiedzka K."/>
            <person name="Martijn J."/>
            <person name="Lind A.E."/>
            <person name="van Eijk R."/>
            <person name="Schleper C."/>
            <person name="Guy L."/>
            <person name="Ettema T.J."/>
        </authorList>
    </citation>
    <scope>NUCLEOTIDE SEQUENCE</scope>
</reference>
<accession>A0A0F9KTA4</accession>
<gene>
    <name evidence="1" type="ORF">LCGC14_1364290</name>
</gene>
<evidence type="ECO:0000313" key="1">
    <source>
        <dbReference type="EMBL" id="KKM78001.1"/>
    </source>
</evidence>
<proteinExistence type="predicted"/>
<sequence length="76" mass="9060">MWRRIKCAWWALREESCDCPQQDALEVLCRVFDDGADVAHQEWLEWYKPTDWLHPSRALGAFIRLRLDRLKGETDG</sequence>
<organism evidence="1">
    <name type="scientific">marine sediment metagenome</name>
    <dbReference type="NCBI Taxonomy" id="412755"/>
    <lineage>
        <taxon>unclassified sequences</taxon>
        <taxon>metagenomes</taxon>
        <taxon>ecological metagenomes</taxon>
    </lineage>
</organism>
<name>A0A0F9KTA4_9ZZZZ</name>
<dbReference type="EMBL" id="LAZR01008558">
    <property type="protein sequence ID" value="KKM78001.1"/>
    <property type="molecule type" value="Genomic_DNA"/>
</dbReference>
<dbReference type="AlphaFoldDB" id="A0A0F9KTA4"/>
<comment type="caution">
    <text evidence="1">The sequence shown here is derived from an EMBL/GenBank/DDBJ whole genome shotgun (WGS) entry which is preliminary data.</text>
</comment>
<protein>
    <submittedName>
        <fullName evidence="1">Uncharacterized protein</fullName>
    </submittedName>
</protein>